<evidence type="ECO:0000313" key="4">
    <source>
        <dbReference type="EMBL" id="EXB66538.1"/>
    </source>
</evidence>
<feature type="region of interest" description="Disordered" evidence="2">
    <location>
        <begin position="278"/>
        <end position="305"/>
    </location>
</feature>
<feature type="domain" description="DUF8039" evidence="3">
    <location>
        <begin position="675"/>
        <end position="757"/>
    </location>
</feature>
<accession>W9RRP8</accession>
<feature type="region of interest" description="Disordered" evidence="2">
    <location>
        <begin position="88"/>
        <end position="137"/>
    </location>
</feature>
<reference evidence="5" key="1">
    <citation type="submission" date="2013-01" db="EMBL/GenBank/DDBJ databases">
        <title>Draft Genome Sequence of a Mulberry Tree, Morus notabilis C.K. Schneid.</title>
        <authorList>
            <person name="He N."/>
            <person name="Zhao S."/>
        </authorList>
    </citation>
    <scope>NUCLEOTIDE SEQUENCE</scope>
</reference>
<dbReference type="PANTHER" id="PTHR33018:SF34">
    <property type="entry name" value="OS02G0472350 PROTEIN"/>
    <property type="match status" value="1"/>
</dbReference>
<dbReference type="Proteomes" id="UP000030645">
    <property type="component" value="Unassembled WGS sequence"/>
</dbReference>
<dbReference type="Pfam" id="PF03004">
    <property type="entry name" value="Transposase_24"/>
    <property type="match status" value="1"/>
</dbReference>
<feature type="region of interest" description="Disordered" evidence="2">
    <location>
        <begin position="1"/>
        <end position="35"/>
    </location>
</feature>
<dbReference type="eggNOG" id="ENOG502SI5C">
    <property type="taxonomic scope" value="Eukaryota"/>
</dbReference>
<evidence type="ECO:0000313" key="5">
    <source>
        <dbReference type="Proteomes" id="UP000030645"/>
    </source>
</evidence>
<feature type="compositionally biased region" description="Low complexity" evidence="2">
    <location>
        <begin position="179"/>
        <end position="196"/>
    </location>
</feature>
<name>W9RRP8_9ROSA</name>
<dbReference type="Pfam" id="PF26133">
    <property type="entry name" value="DUF8039"/>
    <property type="match status" value="1"/>
</dbReference>
<feature type="compositionally biased region" description="Basic and acidic residues" evidence="2">
    <location>
        <begin position="278"/>
        <end position="291"/>
    </location>
</feature>
<organism evidence="4 5">
    <name type="scientific">Morus notabilis</name>
    <dbReference type="NCBI Taxonomy" id="981085"/>
    <lineage>
        <taxon>Eukaryota</taxon>
        <taxon>Viridiplantae</taxon>
        <taxon>Streptophyta</taxon>
        <taxon>Embryophyta</taxon>
        <taxon>Tracheophyta</taxon>
        <taxon>Spermatophyta</taxon>
        <taxon>Magnoliopsida</taxon>
        <taxon>eudicotyledons</taxon>
        <taxon>Gunneridae</taxon>
        <taxon>Pentapetalae</taxon>
        <taxon>rosids</taxon>
        <taxon>fabids</taxon>
        <taxon>Rosales</taxon>
        <taxon>Moraceae</taxon>
        <taxon>Moreae</taxon>
        <taxon>Morus</taxon>
    </lineage>
</organism>
<gene>
    <name evidence="4" type="ORF">L484_017777</name>
</gene>
<dbReference type="InterPro" id="IPR058352">
    <property type="entry name" value="DUF8039"/>
</dbReference>
<dbReference type="AlphaFoldDB" id="W9RRP8"/>
<feature type="compositionally biased region" description="Acidic residues" evidence="2">
    <location>
        <begin position="321"/>
        <end position="335"/>
    </location>
</feature>
<sequence length="758" mass="85584">MAGQKKRKPCKSQSSEKLNAVEPQPTNPHTGKLLEALSERRRSLRKKLKLGEEPSTEHGEINPVQDLLKEVPPWKKKSLHKYATPMQEVMNSSSHVPSRSFSGTIPRDDSPIIETNAAPQKSLGKRNAVTGYPPTNKTRSHRCSFDVNIIPEASFPPKHNLGLHASTKAPRIVEREVSSEVNSSSKKRSSTATTSRKSPDQARVNLIRERHDSPADLTWESLLLQTLKERCRESDEPRAEDNLMLQLRSLREQYPEDNEPVAEDNLSLLLQSLREQYPEHDEPIEHCPKDDEPIEQCPEPIEQCPVDDGQIEQCLEHDEQSLEDDEPIDDSEEGEKEPQVTTPVSIEESQGLIGKRGPTKLKGVAEESDGLIEVKFNTKGQPIGPGSVSLSSFLGPLVREIVPVTIVDWRKLTETMKGILWKAVQARYKVEEDWQKAYVFKEMGNLWRSSKSRLVNKIREVPNEEERLKLRPKNIKSEADWKAFVREKTSAEFKAKSDRFREMRKKLVPHTCSRKGYARLVDEMSKASTSKAPPSRDAVWAKAHIKKNGELITAAAGETVGNTEEQQETTPLSSITNVKKSVLSKVLGPDTIDRSRAFVSSEQDDRIARLEDECKELKEKMTYMQSLLEALLKNQASRPDYDPNFFFLNLNPQNSCSFLVDMSFLNQEQLNALLPSRNKCKIMDWTGSGEIVAEGRRSSTDPKALVHNIPLGPNAMRVWVDVVKKPDAFLWRPTSEMTSIEEAVGCTIAWPADKVIMT</sequence>
<dbReference type="PANTHER" id="PTHR33018">
    <property type="entry name" value="OS10G0338966 PROTEIN-RELATED"/>
    <property type="match status" value="1"/>
</dbReference>
<proteinExistence type="predicted"/>
<feature type="coiled-coil region" evidence="1">
    <location>
        <begin position="600"/>
        <end position="634"/>
    </location>
</feature>
<dbReference type="EMBL" id="KE344549">
    <property type="protein sequence ID" value="EXB66538.1"/>
    <property type="molecule type" value="Genomic_DNA"/>
</dbReference>
<feature type="compositionally biased region" description="Polar residues" evidence="2">
    <location>
        <begin position="89"/>
        <end position="103"/>
    </location>
</feature>
<keyword evidence="5" id="KW-1185">Reference proteome</keyword>
<evidence type="ECO:0000259" key="3">
    <source>
        <dbReference type="Pfam" id="PF26133"/>
    </source>
</evidence>
<keyword evidence="1" id="KW-0175">Coiled coil</keyword>
<feature type="compositionally biased region" description="Polar residues" evidence="2">
    <location>
        <begin position="339"/>
        <end position="348"/>
    </location>
</feature>
<evidence type="ECO:0000256" key="1">
    <source>
        <dbReference type="SAM" id="Coils"/>
    </source>
</evidence>
<feature type="region of interest" description="Disordered" evidence="2">
    <location>
        <begin position="161"/>
        <end position="204"/>
    </location>
</feature>
<protein>
    <recommendedName>
        <fullName evidence="3">DUF8039 domain-containing protein</fullName>
    </recommendedName>
</protein>
<feature type="region of interest" description="Disordered" evidence="2">
    <location>
        <begin position="319"/>
        <end position="358"/>
    </location>
</feature>
<feature type="compositionally biased region" description="Low complexity" evidence="2">
    <location>
        <begin position="295"/>
        <end position="304"/>
    </location>
</feature>
<dbReference type="InterPro" id="IPR004252">
    <property type="entry name" value="Probable_transposase_24"/>
</dbReference>
<evidence type="ECO:0000256" key="2">
    <source>
        <dbReference type="SAM" id="MobiDB-lite"/>
    </source>
</evidence>
<feature type="compositionally biased region" description="Basic residues" evidence="2">
    <location>
        <begin position="1"/>
        <end position="10"/>
    </location>
</feature>